<reference evidence="2" key="1">
    <citation type="submission" date="2021-02" db="EMBL/GenBank/DDBJ databases">
        <authorList>
            <person name="Nowell W R."/>
        </authorList>
    </citation>
    <scope>NUCLEOTIDE SEQUENCE</scope>
</reference>
<dbReference type="Proteomes" id="UP000663823">
    <property type="component" value="Unassembled WGS sequence"/>
</dbReference>
<comment type="caution">
    <text evidence="2">The sequence shown here is derived from an EMBL/GenBank/DDBJ whole genome shotgun (WGS) entry which is preliminary data.</text>
</comment>
<dbReference type="Gene3D" id="1.10.8.10">
    <property type="entry name" value="DNA helicase RuvA subunit, C-terminal domain"/>
    <property type="match status" value="1"/>
</dbReference>
<sequence length="90" mass="10291">MGFPLSSVHLAQQAMNSNDPDILLEWILSHTYELELSSSENVDEKHLARQTIDKVIECGFLKRSAELAQKKTKSNDVQLLIDWILTHDIE</sequence>
<evidence type="ECO:0000313" key="3">
    <source>
        <dbReference type="EMBL" id="CAF4403408.1"/>
    </source>
</evidence>
<feature type="non-terminal residue" evidence="2">
    <location>
        <position position="90"/>
    </location>
</feature>
<dbReference type="EMBL" id="CAJOAX010037989">
    <property type="protein sequence ID" value="CAF4271253.1"/>
    <property type="molecule type" value="Genomic_DNA"/>
</dbReference>
<evidence type="ECO:0000313" key="4">
    <source>
        <dbReference type="Proteomes" id="UP000663823"/>
    </source>
</evidence>
<evidence type="ECO:0000313" key="2">
    <source>
        <dbReference type="EMBL" id="CAF4271253.1"/>
    </source>
</evidence>
<dbReference type="AlphaFoldDB" id="A0A820G110"/>
<organism evidence="2 4">
    <name type="scientific">Rotaria sordida</name>
    <dbReference type="NCBI Taxonomy" id="392033"/>
    <lineage>
        <taxon>Eukaryota</taxon>
        <taxon>Metazoa</taxon>
        <taxon>Spiralia</taxon>
        <taxon>Gnathifera</taxon>
        <taxon>Rotifera</taxon>
        <taxon>Eurotatoria</taxon>
        <taxon>Bdelloidea</taxon>
        <taxon>Philodinida</taxon>
        <taxon>Philodinidae</taxon>
        <taxon>Rotaria</taxon>
    </lineage>
</organism>
<dbReference type="Proteomes" id="UP000663874">
    <property type="component" value="Unassembled WGS sequence"/>
</dbReference>
<proteinExistence type="predicted"/>
<name>A0A820G110_9BILA</name>
<accession>A0A820G110</accession>
<gene>
    <name evidence="3" type="ORF">FNK824_LOCUS44029</name>
    <name evidence="2" type="ORF">OTI717_LOCUS41115</name>
</gene>
<evidence type="ECO:0000259" key="1">
    <source>
        <dbReference type="PROSITE" id="PS50030"/>
    </source>
</evidence>
<protein>
    <recommendedName>
        <fullName evidence="1">UBA domain-containing protein</fullName>
    </recommendedName>
</protein>
<dbReference type="InterPro" id="IPR015940">
    <property type="entry name" value="UBA"/>
</dbReference>
<dbReference type="PROSITE" id="PS50030">
    <property type="entry name" value="UBA"/>
    <property type="match status" value="1"/>
</dbReference>
<dbReference type="EMBL" id="CAJOBE010066646">
    <property type="protein sequence ID" value="CAF4403408.1"/>
    <property type="molecule type" value="Genomic_DNA"/>
</dbReference>
<feature type="domain" description="UBA" evidence="1">
    <location>
        <begin position="41"/>
        <end position="87"/>
    </location>
</feature>